<sequence length="147" mass="17207">MNVSIRIKNATLDDMQWVNNTYSSIGFTHSDFSNEFIVIAETDQQKCGVGRLVFINNIHKELGGIFVAKKYRGLGIAKKIVLRLLQEKSKGQKIWCLPFKHLFPFYKQCNFILYDHKTQRDVPQSILDKHQWCNKTYDQKVLILVQE</sequence>
<keyword evidence="2" id="KW-0012">Acyltransferase</keyword>
<dbReference type="EC" id="2.3.-.-" evidence="2"/>
<evidence type="ECO:0000313" key="2">
    <source>
        <dbReference type="EMBL" id="MFD2593136.1"/>
    </source>
</evidence>
<proteinExistence type="predicted"/>
<protein>
    <submittedName>
        <fullName evidence="2">GNAT family N-acetyltransferase</fullName>
        <ecNumber evidence="2">2.3.-.-</ecNumber>
    </submittedName>
</protein>
<dbReference type="RefSeq" id="WP_378255352.1">
    <property type="nucleotide sequence ID" value="NZ_JBHSJV010000001.1"/>
</dbReference>
<dbReference type="Gene3D" id="3.40.630.30">
    <property type="match status" value="1"/>
</dbReference>
<dbReference type="InterPro" id="IPR000182">
    <property type="entry name" value="GNAT_dom"/>
</dbReference>
<keyword evidence="2" id="KW-0808">Transferase</keyword>
<name>A0ABW5NDE2_9FLAO</name>
<organism evidence="2 3">
    <name type="scientific">Aquimarina hainanensis</name>
    <dbReference type="NCBI Taxonomy" id="1578017"/>
    <lineage>
        <taxon>Bacteria</taxon>
        <taxon>Pseudomonadati</taxon>
        <taxon>Bacteroidota</taxon>
        <taxon>Flavobacteriia</taxon>
        <taxon>Flavobacteriales</taxon>
        <taxon>Flavobacteriaceae</taxon>
        <taxon>Aquimarina</taxon>
    </lineage>
</organism>
<dbReference type="Proteomes" id="UP001597459">
    <property type="component" value="Unassembled WGS sequence"/>
</dbReference>
<reference evidence="3" key="1">
    <citation type="journal article" date="2019" name="Int. J. Syst. Evol. Microbiol.">
        <title>The Global Catalogue of Microorganisms (GCM) 10K type strain sequencing project: providing services to taxonomists for standard genome sequencing and annotation.</title>
        <authorList>
            <consortium name="The Broad Institute Genomics Platform"/>
            <consortium name="The Broad Institute Genome Sequencing Center for Infectious Disease"/>
            <person name="Wu L."/>
            <person name="Ma J."/>
        </authorList>
    </citation>
    <scope>NUCLEOTIDE SEQUENCE [LARGE SCALE GENOMIC DNA]</scope>
    <source>
        <strain evidence="3">KCTC 42423</strain>
    </source>
</reference>
<evidence type="ECO:0000259" key="1">
    <source>
        <dbReference type="PROSITE" id="PS51186"/>
    </source>
</evidence>
<evidence type="ECO:0000313" key="3">
    <source>
        <dbReference type="Proteomes" id="UP001597459"/>
    </source>
</evidence>
<keyword evidence="3" id="KW-1185">Reference proteome</keyword>
<dbReference type="InterPro" id="IPR016181">
    <property type="entry name" value="Acyl_CoA_acyltransferase"/>
</dbReference>
<comment type="caution">
    <text evidence="2">The sequence shown here is derived from an EMBL/GenBank/DDBJ whole genome shotgun (WGS) entry which is preliminary data.</text>
</comment>
<feature type="domain" description="N-acetyltransferase" evidence="1">
    <location>
        <begin position="1"/>
        <end position="138"/>
    </location>
</feature>
<dbReference type="Pfam" id="PF13508">
    <property type="entry name" value="Acetyltransf_7"/>
    <property type="match status" value="1"/>
</dbReference>
<dbReference type="EMBL" id="JBHULX010000039">
    <property type="protein sequence ID" value="MFD2593136.1"/>
    <property type="molecule type" value="Genomic_DNA"/>
</dbReference>
<dbReference type="SUPFAM" id="SSF55729">
    <property type="entry name" value="Acyl-CoA N-acyltransferases (Nat)"/>
    <property type="match status" value="1"/>
</dbReference>
<dbReference type="PROSITE" id="PS51186">
    <property type="entry name" value="GNAT"/>
    <property type="match status" value="1"/>
</dbReference>
<dbReference type="CDD" id="cd04301">
    <property type="entry name" value="NAT_SF"/>
    <property type="match status" value="1"/>
</dbReference>
<accession>A0ABW5NDE2</accession>
<gene>
    <name evidence="2" type="ORF">ACFSTE_20020</name>
</gene>
<dbReference type="GO" id="GO:0016746">
    <property type="term" value="F:acyltransferase activity"/>
    <property type="evidence" value="ECO:0007669"/>
    <property type="project" value="UniProtKB-KW"/>
</dbReference>